<dbReference type="AlphaFoldDB" id="A0A154IN74"/>
<dbReference type="PANTHER" id="PTHR36509">
    <property type="entry name" value="BLL3101 PROTEIN"/>
    <property type="match status" value="1"/>
</dbReference>
<evidence type="ECO:0008006" key="5">
    <source>
        <dbReference type="Google" id="ProtNLM"/>
    </source>
</evidence>
<dbReference type="Gene3D" id="2.60.120.600">
    <property type="entry name" value="Domain of unknown function DUF1214, C-terminal domain"/>
    <property type="match status" value="1"/>
</dbReference>
<feature type="chain" id="PRO_5007596153" description="DUF1254 domain-containing protein" evidence="1">
    <location>
        <begin position="25"/>
        <end position="477"/>
    </location>
</feature>
<evidence type="ECO:0000313" key="4">
    <source>
        <dbReference type="EMBL" id="KZB01876.1"/>
    </source>
</evidence>
<keyword evidence="1" id="KW-0732">Signal</keyword>
<dbReference type="EMBL" id="LVYU01000078">
    <property type="protein sequence ID" value="KZB01876.1"/>
    <property type="molecule type" value="Genomic_DNA"/>
</dbReference>
<dbReference type="Gene3D" id="2.60.40.1610">
    <property type="entry name" value="Domain of unknown function DUF1254"/>
    <property type="match status" value="1"/>
</dbReference>
<feature type="domain" description="DUF1254" evidence="3">
    <location>
        <begin position="92"/>
        <end position="221"/>
    </location>
</feature>
<protein>
    <recommendedName>
        <fullName evidence="5">DUF1254 domain-containing protein</fullName>
    </recommendedName>
</protein>
<accession>A0A154IN74</accession>
<dbReference type="InterPro" id="IPR010621">
    <property type="entry name" value="DUF1214"/>
</dbReference>
<dbReference type="PANTHER" id="PTHR36509:SF2">
    <property type="entry name" value="BLL3101 PROTEIN"/>
    <property type="match status" value="1"/>
</dbReference>
<dbReference type="InterPro" id="IPR037050">
    <property type="entry name" value="DUF1254_sf"/>
</dbReference>
<gene>
    <name evidence="4" type="ORF">A4A59_12680</name>
</gene>
<evidence type="ECO:0000259" key="2">
    <source>
        <dbReference type="Pfam" id="PF06742"/>
    </source>
</evidence>
<dbReference type="Pfam" id="PF06742">
    <property type="entry name" value="DUF1214"/>
    <property type="match status" value="1"/>
</dbReference>
<dbReference type="InterPro" id="IPR010679">
    <property type="entry name" value="DUF1254"/>
</dbReference>
<evidence type="ECO:0000256" key="1">
    <source>
        <dbReference type="SAM" id="SignalP"/>
    </source>
</evidence>
<dbReference type="Pfam" id="PF06863">
    <property type="entry name" value="DUF1254"/>
    <property type="match status" value="1"/>
</dbReference>
<feature type="domain" description="DUF1214" evidence="2">
    <location>
        <begin position="353"/>
        <end position="460"/>
    </location>
</feature>
<dbReference type="SUPFAM" id="SSF160935">
    <property type="entry name" value="VPA0735-like"/>
    <property type="match status" value="1"/>
</dbReference>
<feature type="signal peptide" evidence="1">
    <location>
        <begin position="1"/>
        <end position="24"/>
    </location>
</feature>
<dbReference type="RefSeq" id="WP_062940912.1">
    <property type="nucleotide sequence ID" value="NZ_CP171845.1"/>
</dbReference>
<evidence type="ECO:0000259" key="3">
    <source>
        <dbReference type="Pfam" id="PF06863"/>
    </source>
</evidence>
<organism evidence="4">
    <name type="scientific">Rhizobium leguminosarum</name>
    <dbReference type="NCBI Taxonomy" id="384"/>
    <lineage>
        <taxon>Bacteria</taxon>
        <taxon>Pseudomonadati</taxon>
        <taxon>Pseudomonadota</taxon>
        <taxon>Alphaproteobacteria</taxon>
        <taxon>Hyphomicrobiales</taxon>
        <taxon>Rhizobiaceae</taxon>
        <taxon>Rhizobium/Agrobacterium group</taxon>
        <taxon>Rhizobium</taxon>
    </lineage>
</organism>
<dbReference type="InterPro" id="IPR037049">
    <property type="entry name" value="DUF1214_C_sf"/>
</dbReference>
<reference evidence="4" key="1">
    <citation type="submission" date="2016-03" db="EMBL/GenBank/DDBJ databases">
        <title>Microsymbionts genomes from the relict species Vavilovia formosa.</title>
        <authorList>
            <person name="Chirak E."/>
            <person name="Kimeklis A."/>
            <person name="Kopat V."/>
            <person name="Andronov E."/>
        </authorList>
    </citation>
    <scope>NUCLEOTIDE SEQUENCE [LARGE SCALE GENOMIC DNA]</scope>
    <source>
        <strain evidence="4">Vaf12</strain>
    </source>
</reference>
<comment type="caution">
    <text evidence="4">The sequence shown here is derived from an EMBL/GenBank/DDBJ whole genome shotgun (WGS) entry which is preliminary data.</text>
</comment>
<sequence length="477" mass="52434">MAIFRKTSSCLLVAVGLLAGSAFAADPLGADELLTIPTSKENVVAGLTADAYQTGLSAYIWGYPLVRMERVARDYTDVPDPKPATSYRAPLNQIGWATSLATPDAKDMPTANNDTFYMSAVVDLGKEPFVLHVPDTNDRYYVVDVFDMWQNLQHYIGRRTTGTKAEDYALVPPGWQGELPAGVTRLDVNTSKVWLWGRLRVSQGEPMEPLMALQKEFSLRPISQMANADYKPETTSLPPLPEMGNDPLDFYRQLAAALKDNDVPARDAALFGQFARFGLTKAGFDDSKLLPQQKEALIRALQDGPKVAVSALASAAVERNGWSWATGLDNFGDMYPLRALVAGPYLGGQGEKEAMYPLRSADSKGEQLVGSKNYVIRFAKAPPVNAFWSLTVYNASDKMLIENPIHRYKLGSDTKGFFTRADGSFEVPLQHEKPTGEFAGNWLPTPSGPYYMILRLYQPTDEVLSGNYALPQVDPAP</sequence>
<proteinExistence type="predicted"/>
<name>A0A154IN74_RHILE</name>